<evidence type="ECO:0000313" key="5">
    <source>
        <dbReference type="EMBL" id="KAJ0405368.1"/>
    </source>
</evidence>
<sequence>MADFLSREQAAYPDIAARYQTLKDLHTRNAMLAASPPPPPAMSLGGGIFTGHAHLFVPPTVHLPQLLLQGKLMRRDRTFLTWKWRDFYLERQRLQYFNERHVRKGEIVLTPTTPVVIRLLDEPKEFGFLLFVQHEKHTLAAATAHDRQKWIDAFVQHFHANVEDCQTKSTAHQEPLTKQDKRGKPTFVTIPDLSSDDEAASEAMTASPSSDPVEQPVDKEDVLQARLERCRLHTAGTELDLSGLRLECIPIEISTLFPTLRRLNLSKNALATLPHDFSRQFPQLVSLNLVQNELIELPEQFGTLRHLQKLRLARNRLEMLPPTFARLHNLEELDLSSNQIQELDDEIGYQLNKLNTLQLAHNRLKDIPDSFSNLGALRVVDLTGNDALETNGVPEKIRRLHERNIIVHSRSKRRELITRALRVRTAVKQLMAMHVPAQSSPKKNAGLADK</sequence>
<dbReference type="Pfam" id="PF13855">
    <property type="entry name" value="LRR_8"/>
    <property type="match status" value="2"/>
</dbReference>
<dbReference type="Proteomes" id="UP001209570">
    <property type="component" value="Unassembled WGS sequence"/>
</dbReference>
<dbReference type="InterPro" id="IPR011993">
    <property type="entry name" value="PH-like_dom_sf"/>
</dbReference>
<reference evidence="5" key="1">
    <citation type="submission" date="2021-12" db="EMBL/GenBank/DDBJ databases">
        <title>Prjna785345.</title>
        <authorList>
            <person name="Rujirawat T."/>
            <person name="Krajaejun T."/>
        </authorList>
    </citation>
    <scope>NUCLEOTIDE SEQUENCE</scope>
    <source>
        <strain evidence="5">Pi057C3</strain>
    </source>
</reference>
<accession>A0AAD5LP10</accession>
<name>A0AAD5LP10_PYTIN</name>
<evidence type="ECO:0000256" key="2">
    <source>
        <dbReference type="ARBA" id="ARBA00022737"/>
    </source>
</evidence>
<dbReference type="InterPro" id="IPR001849">
    <property type="entry name" value="PH_domain"/>
</dbReference>
<dbReference type="Gene3D" id="3.80.10.10">
    <property type="entry name" value="Ribonuclease Inhibitor"/>
    <property type="match status" value="1"/>
</dbReference>
<dbReference type="InterPro" id="IPR032675">
    <property type="entry name" value="LRR_dom_sf"/>
</dbReference>
<keyword evidence="6" id="KW-1185">Reference proteome</keyword>
<dbReference type="PROSITE" id="PS50003">
    <property type="entry name" value="PH_DOMAIN"/>
    <property type="match status" value="1"/>
</dbReference>
<evidence type="ECO:0000256" key="3">
    <source>
        <dbReference type="SAM" id="MobiDB-lite"/>
    </source>
</evidence>
<keyword evidence="1" id="KW-0433">Leucine-rich repeat</keyword>
<dbReference type="Gene3D" id="2.30.29.30">
    <property type="entry name" value="Pleckstrin-homology domain (PH domain)/Phosphotyrosine-binding domain (PTB)"/>
    <property type="match status" value="1"/>
</dbReference>
<evidence type="ECO:0000256" key="1">
    <source>
        <dbReference type="ARBA" id="ARBA00022614"/>
    </source>
</evidence>
<dbReference type="GO" id="GO:0005737">
    <property type="term" value="C:cytoplasm"/>
    <property type="evidence" value="ECO:0007669"/>
    <property type="project" value="TreeGrafter"/>
</dbReference>
<dbReference type="SMART" id="SM00233">
    <property type="entry name" value="PH"/>
    <property type="match status" value="1"/>
</dbReference>
<dbReference type="InterPro" id="IPR003591">
    <property type="entry name" value="Leu-rich_rpt_typical-subtyp"/>
</dbReference>
<protein>
    <recommendedName>
        <fullName evidence="4">PH domain-containing protein</fullName>
    </recommendedName>
</protein>
<organism evidence="5 6">
    <name type="scientific">Pythium insidiosum</name>
    <name type="common">Pythiosis disease agent</name>
    <dbReference type="NCBI Taxonomy" id="114742"/>
    <lineage>
        <taxon>Eukaryota</taxon>
        <taxon>Sar</taxon>
        <taxon>Stramenopiles</taxon>
        <taxon>Oomycota</taxon>
        <taxon>Peronosporomycetes</taxon>
        <taxon>Pythiales</taxon>
        <taxon>Pythiaceae</taxon>
        <taxon>Pythium</taxon>
    </lineage>
</organism>
<dbReference type="PANTHER" id="PTHR48051:SF1">
    <property type="entry name" value="RAS SUPPRESSOR PROTEIN 1"/>
    <property type="match status" value="1"/>
</dbReference>
<dbReference type="SMART" id="SM00369">
    <property type="entry name" value="LRR_TYP"/>
    <property type="match status" value="5"/>
</dbReference>
<feature type="region of interest" description="Disordered" evidence="3">
    <location>
        <begin position="166"/>
        <end position="217"/>
    </location>
</feature>
<dbReference type="EMBL" id="JAKCXM010000046">
    <property type="protein sequence ID" value="KAJ0405368.1"/>
    <property type="molecule type" value="Genomic_DNA"/>
</dbReference>
<feature type="domain" description="PH" evidence="4">
    <location>
        <begin position="65"/>
        <end position="159"/>
    </location>
</feature>
<dbReference type="InterPro" id="IPR050216">
    <property type="entry name" value="LRR_domain-containing"/>
</dbReference>
<dbReference type="InterPro" id="IPR001611">
    <property type="entry name" value="Leu-rich_rpt"/>
</dbReference>
<dbReference type="AlphaFoldDB" id="A0AAD5LP10"/>
<dbReference type="Pfam" id="PF00169">
    <property type="entry name" value="PH"/>
    <property type="match status" value="1"/>
</dbReference>
<keyword evidence="2" id="KW-0677">Repeat</keyword>
<gene>
    <name evidence="5" type="ORF">P43SY_000247</name>
</gene>
<dbReference type="PANTHER" id="PTHR48051">
    <property type="match status" value="1"/>
</dbReference>
<dbReference type="SUPFAM" id="SSF50729">
    <property type="entry name" value="PH domain-like"/>
    <property type="match status" value="1"/>
</dbReference>
<evidence type="ECO:0000313" key="6">
    <source>
        <dbReference type="Proteomes" id="UP001209570"/>
    </source>
</evidence>
<dbReference type="PROSITE" id="PS51450">
    <property type="entry name" value="LRR"/>
    <property type="match status" value="2"/>
</dbReference>
<comment type="caution">
    <text evidence="5">The sequence shown here is derived from an EMBL/GenBank/DDBJ whole genome shotgun (WGS) entry which is preliminary data.</text>
</comment>
<dbReference type="CDD" id="cd00821">
    <property type="entry name" value="PH"/>
    <property type="match status" value="1"/>
</dbReference>
<dbReference type="SUPFAM" id="SSF52058">
    <property type="entry name" value="L domain-like"/>
    <property type="match status" value="1"/>
</dbReference>
<evidence type="ECO:0000259" key="4">
    <source>
        <dbReference type="PROSITE" id="PS50003"/>
    </source>
</evidence>
<proteinExistence type="predicted"/>